<dbReference type="GO" id="GO:0030041">
    <property type="term" value="P:actin filament polymerization"/>
    <property type="evidence" value="ECO:0007669"/>
    <property type="project" value="TreeGrafter"/>
</dbReference>
<keyword evidence="4" id="KW-1185">Reference proteome</keyword>
<feature type="non-terminal residue" evidence="3">
    <location>
        <position position="1"/>
    </location>
</feature>
<feature type="region of interest" description="Disordered" evidence="1">
    <location>
        <begin position="306"/>
        <end position="360"/>
    </location>
</feature>
<accession>A0AAE0FX70</accession>
<dbReference type="InterPro" id="IPR051412">
    <property type="entry name" value="Formin_Homology_Diaphanous_sf"/>
</dbReference>
<comment type="caution">
    <text evidence="3">The sequence shown here is derived from an EMBL/GenBank/DDBJ whole genome shotgun (WGS) entry which is preliminary data.</text>
</comment>
<dbReference type="Proteomes" id="UP001190700">
    <property type="component" value="Unassembled WGS sequence"/>
</dbReference>
<sequence length="438" mass="47858">EWYMMDARAFTLAYGDGDALNITCMSRVEGDDFVAAEYYGRYNSDGAMHTLDVDYDGKAYIDHLLTLELSDDSDLKQANLSGSLHFEAEEILGLAAACQMAEDADADRYNARLNMTYYQDEVFSMTGNGYNMPVNELDAFGGEVAMLFDKGDEVKVKLDVSTEDMDSDLEMQMLLEVQYEQEAVLRLDVGVPDYFPSPPPPALAVTTLTTVIVDVTMTDMDDPEFKATFLDAYIVDTAAAAEVPYGNVEVLELSAGSVRVVSEVTFHTSVSDAEAFAEKATTTEIFSSNFTNTYGSATVEDAETIVLVSPPPPSPPPPPPPHHHPPPHHRPPPPPPPSPSPPPPITEEEEEDDDESKSSGIGLILGIVGGVLGVAMLGGLAFGYRRWMDQKVKDAQNREPEISIHQNPVAREMQLEVMDGTGEFENPIHYHARAPSIV</sequence>
<evidence type="ECO:0000313" key="4">
    <source>
        <dbReference type="Proteomes" id="UP001190700"/>
    </source>
</evidence>
<dbReference type="AlphaFoldDB" id="A0AAE0FX70"/>
<protein>
    <submittedName>
        <fullName evidence="3">Uncharacterized protein</fullName>
    </submittedName>
</protein>
<organism evidence="3 4">
    <name type="scientific">Cymbomonas tetramitiformis</name>
    <dbReference type="NCBI Taxonomy" id="36881"/>
    <lineage>
        <taxon>Eukaryota</taxon>
        <taxon>Viridiplantae</taxon>
        <taxon>Chlorophyta</taxon>
        <taxon>Pyramimonadophyceae</taxon>
        <taxon>Pyramimonadales</taxon>
        <taxon>Pyramimonadaceae</taxon>
        <taxon>Cymbomonas</taxon>
    </lineage>
</organism>
<dbReference type="GO" id="GO:0005884">
    <property type="term" value="C:actin filament"/>
    <property type="evidence" value="ECO:0007669"/>
    <property type="project" value="TreeGrafter"/>
</dbReference>
<dbReference type="PANTHER" id="PTHR45691">
    <property type="entry name" value="PROTEIN DIAPHANOUS"/>
    <property type="match status" value="1"/>
</dbReference>
<feature type="compositionally biased region" description="Pro residues" evidence="1">
    <location>
        <begin position="332"/>
        <end position="345"/>
    </location>
</feature>
<feature type="compositionally biased region" description="Acidic residues" evidence="1">
    <location>
        <begin position="346"/>
        <end position="355"/>
    </location>
</feature>
<keyword evidence="2" id="KW-0472">Membrane</keyword>
<reference evidence="3 4" key="1">
    <citation type="journal article" date="2015" name="Genome Biol. Evol.">
        <title>Comparative Genomics of a Bacterivorous Green Alga Reveals Evolutionary Causalities and Consequences of Phago-Mixotrophic Mode of Nutrition.</title>
        <authorList>
            <person name="Burns J.A."/>
            <person name="Paasch A."/>
            <person name="Narechania A."/>
            <person name="Kim E."/>
        </authorList>
    </citation>
    <scope>NUCLEOTIDE SEQUENCE [LARGE SCALE GENOMIC DNA]</scope>
    <source>
        <strain evidence="3 4">PLY_AMNH</strain>
    </source>
</reference>
<keyword evidence="2" id="KW-0812">Transmembrane</keyword>
<feature type="transmembrane region" description="Helical" evidence="2">
    <location>
        <begin position="361"/>
        <end position="384"/>
    </location>
</feature>
<feature type="compositionally biased region" description="Pro residues" evidence="1">
    <location>
        <begin position="309"/>
        <end position="320"/>
    </location>
</feature>
<keyword evidence="2" id="KW-1133">Transmembrane helix</keyword>
<gene>
    <name evidence="3" type="ORF">CYMTET_23886</name>
</gene>
<evidence type="ECO:0000313" key="3">
    <source>
        <dbReference type="EMBL" id="KAK3267565.1"/>
    </source>
</evidence>
<evidence type="ECO:0000256" key="2">
    <source>
        <dbReference type="SAM" id="Phobius"/>
    </source>
</evidence>
<proteinExistence type="predicted"/>
<name>A0AAE0FX70_9CHLO</name>
<feature type="compositionally biased region" description="Basic residues" evidence="1">
    <location>
        <begin position="321"/>
        <end position="331"/>
    </location>
</feature>
<dbReference type="EMBL" id="LGRX02012339">
    <property type="protein sequence ID" value="KAK3267565.1"/>
    <property type="molecule type" value="Genomic_DNA"/>
</dbReference>
<evidence type="ECO:0000256" key="1">
    <source>
        <dbReference type="SAM" id="MobiDB-lite"/>
    </source>
</evidence>
<dbReference type="PANTHER" id="PTHR45691:SF6">
    <property type="entry name" value="PROTEIN DIAPHANOUS"/>
    <property type="match status" value="1"/>
</dbReference>